<evidence type="ECO:0000256" key="1">
    <source>
        <dbReference type="SAM" id="Phobius"/>
    </source>
</evidence>
<keyword evidence="1" id="KW-0472">Membrane</keyword>
<dbReference type="WBParaSite" id="nRc.2.0.1.t07259-RA">
    <property type="protein sequence ID" value="nRc.2.0.1.t07259-RA"/>
    <property type="gene ID" value="nRc.2.0.1.g07259"/>
</dbReference>
<evidence type="ECO:0000313" key="2">
    <source>
        <dbReference type="Proteomes" id="UP000887565"/>
    </source>
</evidence>
<proteinExistence type="predicted"/>
<keyword evidence="1" id="KW-1133">Transmembrane helix</keyword>
<evidence type="ECO:0000313" key="3">
    <source>
        <dbReference type="WBParaSite" id="nRc.2.0.1.t07259-RA"/>
    </source>
</evidence>
<dbReference type="AlphaFoldDB" id="A0A915I0N3"/>
<sequence length="81" mass="9549">MYDWVHPNFAANWRDEIPDRPLIAFCNLFTLFVIMICAFRPDPTHRLTALLHPSNSLLPKAPSAKKLQEYVYLHLDYLSYK</sequence>
<reference evidence="3" key="1">
    <citation type="submission" date="2022-11" db="UniProtKB">
        <authorList>
            <consortium name="WormBaseParasite"/>
        </authorList>
    </citation>
    <scope>IDENTIFICATION</scope>
</reference>
<name>A0A915I0N3_ROMCU</name>
<accession>A0A915I0N3</accession>
<keyword evidence="2" id="KW-1185">Reference proteome</keyword>
<organism evidence="2 3">
    <name type="scientific">Romanomermis culicivorax</name>
    <name type="common">Nematode worm</name>
    <dbReference type="NCBI Taxonomy" id="13658"/>
    <lineage>
        <taxon>Eukaryota</taxon>
        <taxon>Metazoa</taxon>
        <taxon>Ecdysozoa</taxon>
        <taxon>Nematoda</taxon>
        <taxon>Enoplea</taxon>
        <taxon>Dorylaimia</taxon>
        <taxon>Mermithida</taxon>
        <taxon>Mermithoidea</taxon>
        <taxon>Mermithidae</taxon>
        <taxon>Romanomermis</taxon>
    </lineage>
</organism>
<feature type="transmembrane region" description="Helical" evidence="1">
    <location>
        <begin position="20"/>
        <end position="39"/>
    </location>
</feature>
<keyword evidence="1" id="KW-0812">Transmembrane</keyword>
<protein>
    <submittedName>
        <fullName evidence="3">Uncharacterized protein</fullName>
    </submittedName>
</protein>
<dbReference type="Proteomes" id="UP000887565">
    <property type="component" value="Unplaced"/>
</dbReference>